<protein>
    <recommendedName>
        <fullName evidence="2 9">DNA mismatch repair protein MSH3</fullName>
    </recommendedName>
    <alternativeName>
        <fullName evidence="2 9">DNA mismatch repair protein MSH3</fullName>
    </alternativeName>
    <alternativeName>
        <fullName evidence="8">MutS protein homolog 3</fullName>
    </alternativeName>
</protein>
<evidence type="ECO:0000256" key="6">
    <source>
        <dbReference type="ARBA" id="ARBA00023254"/>
    </source>
</evidence>
<evidence type="ECO:0000256" key="8">
    <source>
        <dbReference type="ARBA" id="ARBA00029792"/>
    </source>
</evidence>
<dbReference type="GeneID" id="11505985"/>
<gene>
    <name evidence="12" type="ORF">MYCTH_2114650</name>
</gene>
<dbReference type="PROSITE" id="PS00486">
    <property type="entry name" value="DNA_MISMATCH_REPAIR_2"/>
    <property type="match status" value="1"/>
</dbReference>
<dbReference type="CDD" id="cd03243">
    <property type="entry name" value="ABC_MutS_homologs"/>
    <property type="match status" value="1"/>
</dbReference>
<dbReference type="PANTHER" id="PTHR11361:SF21">
    <property type="entry name" value="MUTS PROTEIN HOMOLOG 4"/>
    <property type="match status" value="1"/>
</dbReference>
<evidence type="ECO:0000256" key="4">
    <source>
        <dbReference type="ARBA" id="ARBA00022840"/>
    </source>
</evidence>
<dbReference type="GO" id="GO:0140664">
    <property type="term" value="F:ATP-dependent DNA damage sensor activity"/>
    <property type="evidence" value="ECO:0007669"/>
    <property type="project" value="InterPro"/>
</dbReference>
<organism evidence="12 13">
    <name type="scientific">Thermothelomyces thermophilus (strain ATCC 42464 / BCRC 31852 / DSM 1799)</name>
    <name type="common">Sporotrichum thermophile</name>
    <dbReference type="NCBI Taxonomy" id="573729"/>
    <lineage>
        <taxon>Eukaryota</taxon>
        <taxon>Fungi</taxon>
        <taxon>Dikarya</taxon>
        <taxon>Ascomycota</taxon>
        <taxon>Pezizomycotina</taxon>
        <taxon>Sordariomycetes</taxon>
        <taxon>Sordariomycetidae</taxon>
        <taxon>Sordariales</taxon>
        <taxon>Chaetomiaceae</taxon>
        <taxon>Thermothelomyces</taxon>
    </lineage>
</organism>
<evidence type="ECO:0000256" key="9">
    <source>
        <dbReference type="ARBA" id="ARBA00073774"/>
    </source>
</evidence>
<evidence type="ECO:0000313" key="12">
    <source>
        <dbReference type="EMBL" id="AEO53737.1"/>
    </source>
</evidence>
<dbReference type="SMART" id="SM00534">
    <property type="entry name" value="MUTSac"/>
    <property type="match status" value="1"/>
</dbReference>
<dbReference type="GO" id="GO:0005524">
    <property type="term" value="F:ATP binding"/>
    <property type="evidence" value="ECO:0007669"/>
    <property type="project" value="UniProtKB-KW"/>
</dbReference>
<comment type="similarity">
    <text evidence="1">Belongs to the DNA mismatch repair MutS family. MSH3 subfamily.</text>
</comment>
<dbReference type="GO" id="GO:0030983">
    <property type="term" value="F:mismatched DNA binding"/>
    <property type="evidence" value="ECO:0007669"/>
    <property type="project" value="InterPro"/>
</dbReference>
<dbReference type="InterPro" id="IPR045076">
    <property type="entry name" value="MutS"/>
</dbReference>
<feature type="region of interest" description="Disordered" evidence="10">
    <location>
        <begin position="1270"/>
        <end position="1382"/>
    </location>
</feature>
<dbReference type="VEuPathDB" id="FungiDB:MYCTH_2114650"/>
<dbReference type="GO" id="GO:0006298">
    <property type="term" value="P:mismatch repair"/>
    <property type="evidence" value="ECO:0007669"/>
    <property type="project" value="InterPro"/>
</dbReference>
<dbReference type="Gene3D" id="3.40.50.300">
    <property type="entry name" value="P-loop containing nucleotide triphosphate hydrolases"/>
    <property type="match status" value="1"/>
</dbReference>
<feature type="region of interest" description="Disordered" evidence="10">
    <location>
        <begin position="95"/>
        <end position="174"/>
    </location>
</feature>
<dbReference type="Gene3D" id="1.10.1420.10">
    <property type="match status" value="1"/>
</dbReference>
<evidence type="ECO:0000256" key="3">
    <source>
        <dbReference type="ARBA" id="ARBA00022741"/>
    </source>
</evidence>
<dbReference type="HOGENOM" id="CLU_003492_0_0_1"/>
<dbReference type="InterPro" id="IPR007696">
    <property type="entry name" value="DNA_mismatch_repair_MutS_core"/>
</dbReference>
<dbReference type="FunFam" id="3.40.50.300:FF:000870">
    <property type="entry name" value="MutS protein homolog 4"/>
    <property type="match status" value="1"/>
</dbReference>
<feature type="compositionally biased region" description="Polar residues" evidence="10">
    <location>
        <begin position="1"/>
        <end position="15"/>
    </location>
</feature>
<feature type="compositionally biased region" description="Basic and acidic residues" evidence="10">
    <location>
        <begin position="1273"/>
        <end position="1293"/>
    </location>
</feature>
<keyword evidence="4" id="KW-0067">ATP-binding</keyword>
<dbReference type="Proteomes" id="UP000007322">
    <property type="component" value="Chromosome 1"/>
</dbReference>
<sequence length="1382" mass="153648">MALSTDSGTSASETECGTFPFAATRATEAPYHSRSSRKSTRPGTDWLRRRAMSGAARNTMVSVEATDSLFSMEEDAVPSALPKLPTRFPIIPQQRYPYNKNALSSDSSRGPSNPTTSSPVNNEASARTPTLPPSSASHDPHPFNNSGPACASSSQKRRQSLTPTLPRYSPLNSSPPVVIGDPALWLLPRPFHAAGGIPSVEGTPSGKPDGNRASSGISIISSVAPFGDKGQSSEAETPTSLGSEKSDNSVLRSPYFRKRASEAALVHGEKQAGNLPSDPFIAARSDHLSRHSIFGPARQYQQHDEMSLSAMSDDCTSPEHHHSMSYNQVAEFSAYSSPVASHTRLGASEPRSHHGSASGYAYGPSVMSWPVTQTITPNTSPYRRAKNEMSPTSSVAENTTPNGLDFDLSSDSETDDESVNTYALAPRRRQHVTQPEQSRTISEFLDDQDCVMCAVSESRSSDMMGVAIINMTLGQVDLIRIINDNRYRRLAETLWRMPTQPQIFIVLKKVVDEHNKEYWNESEGLRLLDRFAWRTHVKAIRSDLEHNFYVSCALSALMAYVEEEMNVIFKENSLRLQYRQPADTMGLDRSTITSLELFQNIRNVKGTSSTLFGLLNNALTPQGRRMIRSTLLQPSTRRETITARLEAVEELSSNENLFIDVRSSLKRMFHIDVERAIPWSRLALEAGVALVQGHHQIIMPSHDELLGAEKDVNRILMIKAYLTGVQAIRETLEAAGCTSQLCKWVLERCQPENTAPIDRLISEGIEPGAVYSKAPIDIRNNRMWAFRAEPNSILDGARQLYRDRVNELHKYVEELNKVFQEHLGATPELRFGNDNHYFLRFQWSDVERELIKNLPATNQSRQAGTQHWRPRLLGGVEIVNGVRRKRHYDCQTLELIQRSSQIQRQADIVISHSDKFIVELGTSLLEHVESLLAVNEAVAVLDMLWSFAHLATTQNYVRPIISDNLVLKDARHPVVEVRKKTYVPNDVYLGNQGARFQVVTGENMSGKSTFIRTVALIQIMVQIGSFVPATYAALPICDRLFTRLSTEDKPQSNLGTFAVEMTEMNMILRQATKDSMIIVDELGRGTSTKEGLGIALAMSEELIKRGCRVFFATHFTELAKVLNLTRPNSVLNVHVVGESIKEGDITQISLPHTIAPGPVRNEDYGLELSRRFLPQRVVNNAEHICKFLRTKSLGRSAGPATRTLKQSKLILALPDLLKQANDSTMDESALASYLRKLQTEFTIRMNLTAEESSEQEQTGKGTAQHVMVPILEKPSENELEEWKKKSDSAERRVMNANMTESQENKRPGLEGEGDGSLAKRARTGDETASMTSQMTPIDRSLMIEELRRRSHTVTTKAATPSSLSSNSLESQADTEMPEAPSL</sequence>
<name>G2Q500_THET4</name>
<dbReference type="InterPro" id="IPR000432">
    <property type="entry name" value="DNA_mismatch_repair_MutS_C"/>
</dbReference>
<dbReference type="EMBL" id="CP003002">
    <property type="protein sequence ID" value="AEO53737.1"/>
    <property type="molecule type" value="Genomic_DNA"/>
</dbReference>
<accession>G2Q500</accession>
<feature type="compositionally biased region" description="Polar residues" evidence="10">
    <location>
        <begin position="389"/>
        <end position="402"/>
    </location>
</feature>
<feature type="compositionally biased region" description="Polar residues" evidence="10">
    <location>
        <begin position="1326"/>
        <end position="1335"/>
    </location>
</feature>
<feature type="region of interest" description="Disordered" evidence="10">
    <location>
        <begin position="298"/>
        <end position="322"/>
    </location>
</feature>
<feature type="domain" description="DNA mismatch repair proteins mutS family" evidence="11">
    <location>
        <begin position="1075"/>
        <end position="1091"/>
    </location>
</feature>
<evidence type="ECO:0000256" key="7">
    <source>
        <dbReference type="ARBA" id="ARBA00025902"/>
    </source>
</evidence>
<evidence type="ECO:0000313" key="13">
    <source>
        <dbReference type="Proteomes" id="UP000007322"/>
    </source>
</evidence>
<dbReference type="GO" id="GO:0007131">
    <property type="term" value="P:reciprocal meiotic recombination"/>
    <property type="evidence" value="ECO:0007669"/>
    <property type="project" value="TreeGrafter"/>
</dbReference>
<dbReference type="SUPFAM" id="SSF48334">
    <property type="entry name" value="DNA repair protein MutS, domain III"/>
    <property type="match status" value="1"/>
</dbReference>
<dbReference type="STRING" id="573729.G2Q500"/>
<dbReference type="InterPro" id="IPR036187">
    <property type="entry name" value="DNA_mismatch_repair_MutS_sf"/>
</dbReference>
<keyword evidence="3" id="KW-0547">Nucleotide-binding</keyword>
<dbReference type="SMART" id="SM00533">
    <property type="entry name" value="MUTSd"/>
    <property type="match status" value="1"/>
</dbReference>
<dbReference type="KEGG" id="mtm:MYCTH_2114650"/>
<dbReference type="eggNOG" id="KOG0220">
    <property type="taxonomic scope" value="Eukaryota"/>
</dbReference>
<feature type="region of interest" description="Disordered" evidence="10">
    <location>
        <begin position="377"/>
        <end position="438"/>
    </location>
</feature>
<dbReference type="SUPFAM" id="SSF52540">
    <property type="entry name" value="P-loop containing nucleoside triphosphate hydrolases"/>
    <property type="match status" value="1"/>
</dbReference>
<dbReference type="Pfam" id="PF00488">
    <property type="entry name" value="MutS_V"/>
    <property type="match status" value="1"/>
</dbReference>
<feature type="compositionally biased region" description="Polar residues" evidence="10">
    <location>
        <begin position="101"/>
        <end position="154"/>
    </location>
</feature>
<comment type="subunit">
    <text evidence="7">Heterodimer consisting of MSH2-MSH3 (MutS beta). Forms a ternary complex with MutL alpha (MLH1-PMS1).</text>
</comment>
<dbReference type="PANTHER" id="PTHR11361">
    <property type="entry name" value="DNA MISMATCH REPAIR PROTEIN MUTS FAMILY MEMBER"/>
    <property type="match status" value="1"/>
</dbReference>
<dbReference type="OMA" id="KCRRENI"/>
<keyword evidence="6" id="KW-0469">Meiosis</keyword>
<proteinExistence type="inferred from homology"/>
<evidence type="ECO:0000256" key="2">
    <source>
        <dbReference type="ARBA" id="ARBA00022151"/>
    </source>
</evidence>
<dbReference type="GO" id="GO:0005634">
    <property type="term" value="C:nucleus"/>
    <property type="evidence" value="ECO:0007669"/>
    <property type="project" value="TreeGrafter"/>
</dbReference>
<dbReference type="Pfam" id="PF05192">
    <property type="entry name" value="MutS_III"/>
    <property type="match status" value="1"/>
</dbReference>
<evidence type="ECO:0000256" key="1">
    <source>
        <dbReference type="ARBA" id="ARBA00007094"/>
    </source>
</evidence>
<feature type="compositionally biased region" description="Low complexity" evidence="10">
    <location>
        <begin position="1361"/>
        <end position="1370"/>
    </location>
</feature>
<evidence type="ECO:0000259" key="11">
    <source>
        <dbReference type="PROSITE" id="PS00486"/>
    </source>
</evidence>
<keyword evidence="5" id="KW-0238">DNA-binding</keyword>
<feature type="region of interest" description="Disordered" evidence="10">
    <location>
        <begin position="223"/>
        <end position="250"/>
    </location>
</feature>
<feature type="compositionally biased region" description="Acidic residues" evidence="10">
    <location>
        <begin position="408"/>
        <end position="418"/>
    </location>
</feature>
<dbReference type="InterPro" id="IPR027417">
    <property type="entry name" value="P-loop_NTPase"/>
</dbReference>
<keyword evidence="13" id="KW-1185">Reference proteome</keyword>
<reference evidence="12 13" key="1">
    <citation type="journal article" date="2011" name="Nat. Biotechnol.">
        <title>Comparative genomic analysis of the thermophilic biomass-degrading fungi Myceliophthora thermophila and Thielavia terrestris.</title>
        <authorList>
            <person name="Berka R.M."/>
            <person name="Grigoriev I.V."/>
            <person name="Otillar R."/>
            <person name="Salamov A."/>
            <person name="Grimwood J."/>
            <person name="Reid I."/>
            <person name="Ishmael N."/>
            <person name="John T."/>
            <person name="Darmond C."/>
            <person name="Moisan M.-C."/>
            <person name="Henrissat B."/>
            <person name="Coutinho P.M."/>
            <person name="Lombard V."/>
            <person name="Natvig D.O."/>
            <person name="Lindquist E."/>
            <person name="Schmutz J."/>
            <person name="Lucas S."/>
            <person name="Harris P."/>
            <person name="Powlowski J."/>
            <person name="Bellemare A."/>
            <person name="Taylor D."/>
            <person name="Butler G."/>
            <person name="de Vries R.P."/>
            <person name="Allijn I.E."/>
            <person name="van den Brink J."/>
            <person name="Ushinsky S."/>
            <person name="Storms R."/>
            <person name="Powell A.J."/>
            <person name="Paulsen I.T."/>
            <person name="Elbourne L.D.H."/>
            <person name="Baker S.E."/>
            <person name="Magnuson J."/>
            <person name="LaBoissiere S."/>
            <person name="Clutterbuck A.J."/>
            <person name="Martinez D."/>
            <person name="Wogulis M."/>
            <person name="de Leon A.L."/>
            <person name="Rey M.W."/>
            <person name="Tsang A."/>
        </authorList>
    </citation>
    <scope>NUCLEOTIDE SEQUENCE [LARGE SCALE GENOMIC DNA]</scope>
    <source>
        <strain evidence="13">ATCC 42464 / BCRC 31852 / DSM 1799</strain>
    </source>
</reference>
<dbReference type="FunCoup" id="G2Q500">
    <property type="interactions" value="318"/>
</dbReference>
<dbReference type="RefSeq" id="XP_003658982.1">
    <property type="nucleotide sequence ID" value="XM_003658934.1"/>
</dbReference>
<feature type="compositionally biased region" description="Polar residues" evidence="10">
    <location>
        <begin position="230"/>
        <end position="250"/>
    </location>
</feature>
<evidence type="ECO:0000256" key="5">
    <source>
        <dbReference type="ARBA" id="ARBA00023125"/>
    </source>
</evidence>
<dbReference type="InParanoid" id="G2Q500"/>
<feature type="region of interest" description="Disordered" evidence="10">
    <location>
        <begin position="1"/>
        <end position="46"/>
    </location>
</feature>
<dbReference type="OrthoDB" id="276261at2759"/>
<evidence type="ECO:0000256" key="10">
    <source>
        <dbReference type="SAM" id="MobiDB-lite"/>
    </source>
</evidence>